<dbReference type="InterPro" id="IPR036415">
    <property type="entry name" value="Lamin_tail_dom_sf"/>
</dbReference>
<dbReference type="Gene3D" id="3.60.10.10">
    <property type="entry name" value="Endonuclease/exonuclease/phosphatase"/>
    <property type="match status" value="1"/>
</dbReference>
<dbReference type="STRING" id="1203190.GCA_000312345_02317"/>
<name>A0A1H1L9S3_9CORY</name>
<dbReference type="Pfam" id="PF03372">
    <property type="entry name" value="Exo_endo_phos"/>
    <property type="match status" value="1"/>
</dbReference>
<proteinExistence type="predicted"/>
<evidence type="ECO:0000259" key="4">
    <source>
        <dbReference type="PROSITE" id="PS51841"/>
    </source>
</evidence>
<dbReference type="AlphaFoldDB" id="A0A1H1L9S3"/>
<sequence>MFRTYRASWSAALSFALVAGAVAASPVPARAAADGSNVVISEVYGGGGNSGSVFSHDFVELYNPTASDIDITGWRLEQRSAKDGLGATVALSGIVPAGSHFLIRGSAGRNPSGQLPAADIEASFNFSATEAIAELYDATSARVDLLGWGAAARYEGSPAPATDNSTSVQRADSAQDTDNNAADFLAAAPTPSAAPTDSGAAPGITPIREIQGTGDSSPLLNHTVTTEGVVTAVYDEGGKNGFFLQAAGSGTQAGEASEAVFVYMGRRTDYPRRGASVRVTGTVGEYYAQTQIAASAVQALPAALEAPVALEIESLPAGDAAREPYEGMLVRPTGAHTVTDNYTLNTTGDVGLAPGPRAHRTPTDVVEPGAQAQSLAVANDAEVVYLDDGRTRDYFRTDKETPLPYLVTADGGVTSLRTGDAVRFQNDVVVDYSFDRWRFQPLQPITGKSEAADLPIAWADSRGATLDVPGSVAGELSLGFFNVLNYFTSLGEDEEGCEPFTDKNGAPVGANSCRVRGAYSRQAFEDQQAKLVTAINRLDTDVLGLSEIENTAALTKDASRRDEALRALVGALNDAAGHERWAYAPSPASLPGSEDVIRLAFLYDPATVRPVGESRIFDDGAFTGTARQPLAQAFEPAAGGQRFVAVVNHFKSKGSVAHNDSDTGDGQGNNANVRVAQSKALLEHLGEQSDWAQLPTFLIGDFNAYTREDAITELARGGFEVIRPERDSDQASYQFGGELGSLDHVLANGAARALVRDAAVWNINADEPVAFEYSRRNYNAQDFFGDGADPLYGYGNPFRSSDHDPVKVGFDLDGPREQGSSAARVGIAAALVAAAVGALALLWRAVPGLSSSSRGR</sequence>
<evidence type="ECO:0000256" key="3">
    <source>
        <dbReference type="SAM" id="SignalP"/>
    </source>
</evidence>
<feature type="chain" id="PRO_5009253230" description="LTD domain-containing protein" evidence="3">
    <location>
        <begin position="32"/>
        <end position="856"/>
    </location>
</feature>
<dbReference type="InterPro" id="IPR036691">
    <property type="entry name" value="Endo/exonu/phosph_ase_sf"/>
</dbReference>
<keyword evidence="2" id="KW-0812">Transmembrane</keyword>
<keyword evidence="6" id="KW-1185">Reference proteome</keyword>
<evidence type="ECO:0000313" key="5">
    <source>
        <dbReference type="EMBL" id="SDR71256.1"/>
    </source>
</evidence>
<feature type="compositionally biased region" description="Polar residues" evidence="1">
    <location>
        <begin position="162"/>
        <end position="176"/>
    </location>
</feature>
<dbReference type="SUPFAM" id="SSF56219">
    <property type="entry name" value="DNase I-like"/>
    <property type="match status" value="1"/>
</dbReference>
<keyword evidence="2" id="KW-0472">Membrane</keyword>
<feature type="domain" description="LTD" evidence="4">
    <location>
        <begin position="25"/>
        <end position="150"/>
    </location>
</feature>
<dbReference type="CDD" id="cd10283">
    <property type="entry name" value="MnuA_DNase1-like"/>
    <property type="match status" value="1"/>
</dbReference>
<dbReference type="SUPFAM" id="SSF74853">
    <property type="entry name" value="Lamin A/C globular tail domain"/>
    <property type="match status" value="1"/>
</dbReference>
<evidence type="ECO:0000256" key="1">
    <source>
        <dbReference type="SAM" id="MobiDB-lite"/>
    </source>
</evidence>
<dbReference type="EMBL" id="LT629765">
    <property type="protein sequence ID" value="SDR71256.1"/>
    <property type="molecule type" value="Genomic_DNA"/>
</dbReference>
<dbReference type="PROSITE" id="PS51841">
    <property type="entry name" value="LTD"/>
    <property type="match status" value="1"/>
</dbReference>
<feature type="signal peptide" evidence="3">
    <location>
        <begin position="1"/>
        <end position="31"/>
    </location>
</feature>
<dbReference type="eggNOG" id="COG1749">
    <property type="taxonomic scope" value="Bacteria"/>
</dbReference>
<keyword evidence="2" id="KW-1133">Transmembrane helix</keyword>
<dbReference type="Pfam" id="PF00932">
    <property type="entry name" value="LTD"/>
    <property type="match status" value="1"/>
</dbReference>
<dbReference type="InterPro" id="IPR001322">
    <property type="entry name" value="Lamin_tail_dom"/>
</dbReference>
<evidence type="ECO:0000256" key="2">
    <source>
        <dbReference type="SAM" id="Phobius"/>
    </source>
</evidence>
<dbReference type="RefSeq" id="WP_019195081.1">
    <property type="nucleotide sequence ID" value="NZ_LT629765.1"/>
</dbReference>
<dbReference type="Proteomes" id="UP000182237">
    <property type="component" value="Chromosome I"/>
</dbReference>
<reference evidence="5 6" key="1">
    <citation type="submission" date="2016-10" db="EMBL/GenBank/DDBJ databases">
        <authorList>
            <person name="de Groot N.N."/>
        </authorList>
    </citation>
    <scope>NUCLEOTIDE SEQUENCE [LARGE SCALE GENOMIC DNA]</scope>
    <source>
        <strain evidence="5 6">DSM 45434</strain>
    </source>
</reference>
<dbReference type="InterPro" id="IPR047971">
    <property type="entry name" value="ExeM-like"/>
</dbReference>
<gene>
    <name evidence="5" type="ORF">SAMN04488539_0122</name>
</gene>
<evidence type="ECO:0000313" key="6">
    <source>
        <dbReference type="Proteomes" id="UP000182237"/>
    </source>
</evidence>
<keyword evidence="3" id="KW-0732">Signal</keyword>
<dbReference type="Gene3D" id="2.60.40.1260">
    <property type="entry name" value="Lamin Tail domain"/>
    <property type="match status" value="1"/>
</dbReference>
<dbReference type="InterPro" id="IPR005135">
    <property type="entry name" value="Endo/exonuclease/phosphatase"/>
</dbReference>
<dbReference type="OrthoDB" id="1016457at2"/>
<dbReference type="PANTHER" id="PTHR42834">
    <property type="entry name" value="ENDONUCLEASE/EXONUCLEASE/PHOSPHATASE FAMILY PROTEIN (AFU_ORTHOLOGUE AFUA_3G09210)"/>
    <property type="match status" value="1"/>
</dbReference>
<dbReference type="CDD" id="cd04486">
    <property type="entry name" value="YhcR_OBF_like"/>
    <property type="match status" value="1"/>
</dbReference>
<dbReference type="NCBIfam" id="NF033681">
    <property type="entry name" value="ExeM_NucH_DNase"/>
    <property type="match status" value="1"/>
</dbReference>
<feature type="region of interest" description="Disordered" evidence="1">
    <location>
        <begin position="155"/>
        <end position="176"/>
    </location>
</feature>
<dbReference type="PANTHER" id="PTHR42834:SF1">
    <property type="entry name" value="ENDONUCLEASE_EXONUCLEASE_PHOSPHATASE FAMILY PROTEIN (AFU_ORTHOLOGUE AFUA_3G09210)"/>
    <property type="match status" value="1"/>
</dbReference>
<organism evidence="5 6">
    <name type="scientific">Corynebacterium timonense</name>
    <dbReference type="NCBI Taxonomy" id="441500"/>
    <lineage>
        <taxon>Bacteria</taxon>
        <taxon>Bacillati</taxon>
        <taxon>Actinomycetota</taxon>
        <taxon>Actinomycetes</taxon>
        <taxon>Mycobacteriales</taxon>
        <taxon>Corynebacteriaceae</taxon>
        <taxon>Corynebacterium</taxon>
    </lineage>
</organism>
<accession>A0A1H1L9S3</accession>
<feature type="transmembrane region" description="Helical" evidence="2">
    <location>
        <begin position="825"/>
        <end position="846"/>
    </location>
</feature>
<dbReference type="GO" id="GO:0003824">
    <property type="term" value="F:catalytic activity"/>
    <property type="evidence" value="ECO:0007669"/>
    <property type="project" value="InterPro"/>
</dbReference>
<dbReference type="eggNOG" id="COG2374">
    <property type="taxonomic scope" value="Bacteria"/>
</dbReference>
<protein>
    <recommendedName>
        <fullName evidence="4">LTD domain-containing protein</fullName>
    </recommendedName>
</protein>